<evidence type="ECO:0000256" key="1">
    <source>
        <dbReference type="ARBA" id="ARBA00001933"/>
    </source>
</evidence>
<evidence type="ECO:0000256" key="6">
    <source>
        <dbReference type="ARBA" id="ARBA00022898"/>
    </source>
</evidence>
<dbReference type="FunFam" id="3.90.1150.10:FF:000001">
    <property type="entry name" value="Aspartate aminotransferase"/>
    <property type="match status" value="1"/>
</dbReference>
<dbReference type="CDD" id="cd00609">
    <property type="entry name" value="AAT_like"/>
    <property type="match status" value="1"/>
</dbReference>
<comment type="catalytic activity">
    <reaction evidence="7 8">
        <text>L-aspartate + 2-oxoglutarate = oxaloacetate + L-glutamate</text>
        <dbReference type="Rhea" id="RHEA:21824"/>
        <dbReference type="ChEBI" id="CHEBI:16452"/>
        <dbReference type="ChEBI" id="CHEBI:16810"/>
        <dbReference type="ChEBI" id="CHEBI:29985"/>
        <dbReference type="ChEBI" id="CHEBI:29991"/>
        <dbReference type="EC" id="2.6.1.1"/>
    </reaction>
</comment>
<organism evidence="11 12">
    <name type="scientific">Cinnamomum micranthum f. kanehirae</name>
    <dbReference type="NCBI Taxonomy" id="337451"/>
    <lineage>
        <taxon>Eukaryota</taxon>
        <taxon>Viridiplantae</taxon>
        <taxon>Streptophyta</taxon>
        <taxon>Embryophyta</taxon>
        <taxon>Tracheophyta</taxon>
        <taxon>Spermatophyta</taxon>
        <taxon>Magnoliopsida</taxon>
        <taxon>Magnoliidae</taxon>
        <taxon>Laurales</taxon>
        <taxon>Lauraceae</taxon>
        <taxon>Cinnamomum</taxon>
    </lineage>
</organism>
<dbReference type="PROSITE" id="PS00105">
    <property type="entry name" value="AA_TRANSFER_CLASS_1"/>
    <property type="match status" value="1"/>
</dbReference>
<reference evidence="11 12" key="1">
    <citation type="journal article" date="2019" name="Nat. Plants">
        <title>Stout camphor tree genome fills gaps in understanding of flowering plant genome evolution.</title>
        <authorList>
            <person name="Chaw S.M."/>
            <person name="Liu Y.C."/>
            <person name="Wu Y.W."/>
            <person name="Wang H.Y."/>
            <person name="Lin C.I."/>
            <person name="Wu C.S."/>
            <person name="Ke H.M."/>
            <person name="Chang L.Y."/>
            <person name="Hsu C.Y."/>
            <person name="Yang H.T."/>
            <person name="Sudianto E."/>
            <person name="Hsu M.H."/>
            <person name="Wu K.P."/>
            <person name="Wang L.N."/>
            <person name="Leebens-Mack J.H."/>
            <person name="Tsai I.J."/>
        </authorList>
    </citation>
    <scope>NUCLEOTIDE SEQUENCE [LARGE SCALE GENOMIC DNA]</scope>
    <source>
        <strain evidence="12">cv. Chaw 1501</strain>
        <tissue evidence="11">Young leaves</tissue>
    </source>
</reference>
<dbReference type="OrthoDB" id="6752799at2759"/>
<dbReference type="InterPro" id="IPR004839">
    <property type="entry name" value="Aminotransferase_I/II_large"/>
</dbReference>
<proteinExistence type="inferred from homology"/>
<keyword evidence="12" id="KW-1185">Reference proteome</keyword>
<dbReference type="InterPro" id="IPR015421">
    <property type="entry name" value="PyrdxlP-dep_Trfase_major"/>
</dbReference>
<dbReference type="PRINTS" id="PR00799">
    <property type="entry name" value="TRANSAMINASE"/>
</dbReference>
<dbReference type="EC" id="2.6.1.1" evidence="8"/>
<dbReference type="InterPro" id="IPR015424">
    <property type="entry name" value="PyrdxlP-dep_Trfase"/>
</dbReference>
<evidence type="ECO:0000256" key="2">
    <source>
        <dbReference type="ARBA" id="ARBA00007441"/>
    </source>
</evidence>
<name>A0A443NRW1_9MAGN</name>
<evidence type="ECO:0000313" key="11">
    <source>
        <dbReference type="EMBL" id="RWR81226.1"/>
    </source>
</evidence>
<dbReference type="Gene3D" id="3.90.1150.10">
    <property type="entry name" value="Aspartate Aminotransferase, domain 1"/>
    <property type="match status" value="2"/>
</dbReference>
<dbReference type="AlphaFoldDB" id="A0A443NRW1"/>
<feature type="compositionally biased region" description="Basic residues" evidence="9">
    <location>
        <begin position="449"/>
        <end position="461"/>
    </location>
</feature>
<dbReference type="EMBL" id="QPKB01000003">
    <property type="protein sequence ID" value="RWR81226.1"/>
    <property type="molecule type" value="Genomic_DNA"/>
</dbReference>
<dbReference type="InterPro" id="IPR004838">
    <property type="entry name" value="NHTrfase_class1_PyrdxlP-BS"/>
</dbReference>
<comment type="caution">
    <text evidence="11">The sequence shown here is derived from an EMBL/GenBank/DDBJ whole genome shotgun (WGS) entry which is preliminary data.</text>
</comment>
<accession>A0A443NRW1</accession>
<comment type="miscellaneous">
    <text evidence="8">In eukaryotes there are cytoplasmic, mitochondrial and chloroplastic isozymes.</text>
</comment>
<keyword evidence="6" id="KW-0663">Pyridoxal phosphate</keyword>
<evidence type="ECO:0000256" key="3">
    <source>
        <dbReference type="ARBA" id="ARBA00011738"/>
    </source>
</evidence>
<comment type="similarity">
    <text evidence="2">Belongs to the class-I pyridoxal-phosphate-dependent aminotransferase family.</text>
</comment>
<dbReference type="GO" id="GO:0005739">
    <property type="term" value="C:mitochondrion"/>
    <property type="evidence" value="ECO:0007669"/>
    <property type="project" value="TreeGrafter"/>
</dbReference>
<evidence type="ECO:0000259" key="10">
    <source>
        <dbReference type="Pfam" id="PF00155"/>
    </source>
</evidence>
<evidence type="ECO:0000313" key="12">
    <source>
        <dbReference type="Proteomes" id="UP000283530"/>
    </source>
</evidence>
<evidence type="ECO:0000256" key="5">
    <source>
        <dbReference type="ARBA" id="ARBA00022679"/>
    </source>
</evidence>
<dbReference type="PANTHER" id="PTHR11879:SF14">
    <property type="entry name" value="ASPARTATE AMINOTRANSFERASE"/>
    <property type="match status" value="1"/>
</dbReference>
<feature type="domain" description="Aminotransferase class I/classII large" evidence="10">
    <location>
        <begin position="107"/>
        <end position="381"/>
    </location>
</feature>
<dbReference type="GO" id="GO:0030170">
    <property type="term" value="F:pyridoxal phosphate binding"/>
    <property type="evidence" value="ECO:0007669"/>
    <property type="project" value="InterPro"/>
</dbReference>
<sequence length="469" mass="53144">MLRRYYLIRRNLSTWNGWWEKVGPAPSDPTFGITDAFLGDPSPNKINLGVGAYRDDQGKPVVLQCVRDAAAKISGSEFMEYLPIGGSLTLVEECVKASIWGEIRCHTGEKVCWSPSSFWHSHHSIWREAGVPQRTFHYYHPECKGLDFPALMDDVKNAPNRSVFLLHACAHNPTGVDPSEEQWKEISYQFKVRNHFPFFDMAYQGFASGNLDRDAQAIRIFLEDGHLIGCAQSFAKNMGLYGQRVGCLSVLCKDENQAIAVKSQLQQIARPMYSNPPVYGALLVSTILSNPDLKSLWVKEMKGMVDRITRMRTALRENLEKRGSLNWEHITNQIGMFCYSGLTPEQVDQLTRNFHIYMTRDGRISMAGVNTHNVDYLANSIHEVMKSKEEASEEEGKESWLRAGRRPRESDRTGLSISRRSASGVDGDEAELRPGRTGTVQQNGCMKREKTKTKKKKKRWISAHDFMGS</sequence>
<keyword evidence="5 8" id="KW-0808">Transferase</keyword>
<dbReference type="STRING" id="337451.A0A443NRW1"/>
<dbReference type="SUPFAM" id="SSF53383">
    <property type="entry name" value="PLP-dependent transferases"/>
    <property type="match status" value="1"/>
</dbReference>
<dbReference type="Gene3D" id="3.40.640.10">
    <property type="entry name" value="Type I PLP-dependent aspartate aminotransferase-like (Major domain)"/>
    <property type="match status" value="2"/>
</dbReference>
<dbReference type="FunFam" id="3.40.640.10:FF:000366">
    <property type="entry name" value="Aspartate aminotransferase"/>
    <property type="match status" value="1"/>
</dbReference>
<evidence type="ECO:0000256" key="7">
    <source>
        <dbReference type="ARBA" id="ARBA00049185"/>
    </source>
</evidence>
<comment type="cofactor">
    <cofactor evidence="1">
        <name>pyridoxal 5'-phosphate</name>
        <dbReference type="ChEBI" id="CHEBI:597326"/>
    </cofactor>
</comment>
<dbReference type="InterPro" id="IPR000796">
    <property type="entry name" value="Asp_trans"/>
</dbReference>
<comment type="subunit">
    <text evidence="3 8">Homodimer.</text>
</comment>
<dbReference type="InterPro" id="IPR015422">
    <property type="entry name" value="PyrdxlP-dep_Trfase_small"/>
</dbReference>
<evidence type="ECO:0000256" key="9">
    <source>
        <dbReference type="SAM" id="MobiDB-lite"/>
    </source>
</evidence>
<protein>
    <recommendedName>
        <fullName evidence="8">Aspartate aminotransferase</fullName>
        <ecNumber evidence="8">2.6.1.1</ecNumber>
    </recommendedName>
</protein>
<dbReference type="PANTHER" id="PTHR11879">
    <property type="entry name" value="ASPARTATE AMINOTRANSFERASE"/>
    <property type="match status" value="1"/>
</dbReference>
<dbReference type="GO" id="GO:0004069">
    <property type="term" value="F:L-aspartate:2-oxoglutarate aminotransferase activity"/>
    <property type="evidence" value="ECO:0007669"/>
    <property type="project" value="UniProtKB-EC"/>
</dbReference>
<keyword evidence="4 8" id="KW-0032">Aminotransferase</keyword>
<dbReference type="Proteomes" id="UP000283530">
    <property type="component" value="Unassembled WGS sequence"/>
</dbReference>
<dbReference type="GO" id="GO:0006520">
    <property type="term" value="P:amino acid metabolic process"/>
    <property type="evidence" value="ECO:0007669"/>
    <property type="project" value="InterPro"/>
</dbReference>
<gene>
    <name evidence="11" type="ORF">CKAN_00990000</name>
</gene>
<dbReference type="Pfam" id="PF00155">
    <property type="entry name" value="Aminotran_1_2"/>
    <property type="match status" value="1"/>
</dbReference>
<evidence type="ECO:0000256" key="8">
    <source>
        <dbReference type="RuleBase" id="RU000480"/>
    </source>
</evidence>
<feature type="region of interest" description="Disordered" evidence="9">
    <location>
        <begin position="387"/>
        <end position="469"/>
    </location>
</feature>
<evidence type="ECO:0000256" key="4">
    <source>
        <dbReference type="ARBA" id="ARBA00022576"/>
    </source>
</evidence>